<dbReference type="GO" id="GO:0070403">
    <property type="term" value="F:NAD+ binding"/>
    <property type="evidence" value="ECO:0007669"/>
    <property type="project" value="InterPro"/>
</dbReference>
<comment type="similarity">
    <text evidence="1">Belongs to the 3-hydroxyacyl-CoA dehydrogenase family.</text>
</comment>
<dbReference type="PANTHER" id="PTHR48075">
    <property type="entry name" value="3-HYDROXYACYL-COA DEHYDROGENASE FAMILY PROTEIN"/>
    <property type="match status" value="1"/>
</dbReference>
<protein>
    <recommendedName>
        <fullName evidence="2">3-hydroxyacyl-CoA dehydrogenase NAD binding domain-containing protein</fullName>
    </recommendedName>
</protein>
<proteinExistence type="inferred from homology"/>
<dbReference type="EMBL" id="MWIH01000009">
    <property type="protein sequence ID" value="OQO89666.1"/>
    <property type="molecule type" value="Genomic_DNA"/>
</dbReference>
<dbReference type="STRING" id="1962155.B1813_22455"/>
<evidence type="ECO:0000256" key="1">
    <source>
        <dbReference type="ARBA" id="ARBA00009463"/>
    </source>
</evidence>
<name>A0A1V8ZY15_SACPI</name>
<feature type="domain" description="3-hydroxyacyl-CoA dehydrogenase NAD binding" evidence="2">
    <location>
        <begin position="7"/>
        <end position="141"/>
    </location>
</feature>
<evidence type="ECO:0000313" key="4">
    <source>
        <dbReference type="Proteomes" id="UP000192591"/>
    </source>
</evidence>
<dbReference type="Proteomes" id="UP000192591">
    <property type="component" value="Unassembled WGS sequence"/>
</dbReference>
<dbReference type="GO" id="GO:0016491">
    <property type="term" value="F:oxidoreductase activity"/>
    <property type="evidence" value="ECO:0007669"/>
    <property type="project" value="TreeGrafter"/>
</dbReference>
<gene>
    <name evidence="3" type="ORF">B1813_22455</name>
</gene>
<evidence type="ECO:0000313" key="3">
    <source>
        <dbReference type="EMBL" id="OQO89666.1"/>
    </source>
</evidence>
<dbReference type="Pfam" id="PF02737">
    <property type="entry name" value="3HCDH_N"/>
    <property type="match status" value="1"/>
</dbReference>
<dbReference type="InterPro" id="IPR036291">
    <property type="entry name" value="NAD(P)-bd_dom_sf"/>
</dbReference>
<dbReference type="GO" id="GO:0006631">
    <property type="term" value="P:fatty acid metabolic process"/>
    <property type="evidence" value="ECO:0007669"/>
    <property type="project" value="InterPro"/>
</dbReference>
<dbReference type="Gene3D" id="3.40.50.720">
    <property type="entry name" value="NAD(P)-binding Rossmann-like Domain"/>
    <property type="match status" value="1"/>
</dbReference>
<evidence type="ECO:0000259" key="2">
    <source>
        <dbReference type="Pfam" id="PF02737"/>
    </source>
</evidence>
<dbReference type="AlphaFoldDB" id="A0A1V8ZY15"/>
<organism evidence="3 4">
    <name type="scientific">Saccharomonospora piscinae</name>
    <dbReference type="NCBI Taxonomy" id="687388"/>
    <lineage>
        <taxon>Bacteria</taxon>
        <taxon>Bacillati</taxon>
        <taxon>Actinomycetota</taxon>
        <taxon>Actinomycetes</taxon>
        <taxon>Pseudonocardiales</taxon>
        <taxon>Pseudonocardiaceae</taxon>
        <taxon>Saccharomonospora</taxon>
    </lineage>
</organism>
<dbReference type="SUPFAM" id="SSF51735">
    <property type="entry name" value="NAD(P)-binding Rossmann-fold domains"/>
    <property type="match status" value="1"/>
</dbReference>
<reference evidence="3 4" key="1">
    <citation type="submission" date="2017-02" db="EMBL/GenBank/DDBJ databases">
        <title>Draft genome of Saccharomonospora sp. 154.</title>
        <authorList>
            <person name="Alonso-Carmona G.S."/>
            <person name="De La Haba R."/>
            <person name="Vera-Gargallo B."/>
            <person name="Sandoval-Trujillo A.H."/>
            <person name="Ramirez-Duran N."/>
            <person name="Ventosa A."/>
        </authorList>
    </citation>
    <scope>NUCLEOTIDE SEQUENCE [LARGE SCALE GENOMIC DNA]</scope>
    <source>
        <strain evidence="3 4">LRS4.154</strain>
    </source>
</reference>
<sequence length="191" mass="20626">MSRPFGTVWIIGLGRAGATMTLTLIDHGYHVVGIEADPARLTRARVDIARRARRPDERNLMPASFTTARLARFDCTVAPHTARPADLVIEAVPEDIDLKIEVLRAAASRRTPRTVFATTTAGFPIPRIAADIGQPTRTAGIRLDDAGNPVDVTTVPLTDPVVRDCLHDFAYGLRSRAGSDSATESETLVTS</sequence>
<comment type="caution">
    <text evidence="3">The sequence shown here is derived from an EMBL/GenBank/DDBJ whole genome shotgun (WGS) entry which is preliminary data.</text>
</comment>
<dbReference type="InterPro" id="IPR006176">
    <property type="entry name" value="3-OHacyl-CoA_DH_NAD-bd"/>
</dbReference>
<dbReference type="RefSeq" id="WP_081195283.1">
    <property type="nucleotide sequence ID" value="NZ_MWIH01000009.1"/>
</dbReference>
<keyword evidence="4" id="KW-1185">Reference proteome</keyword>
<dbReference type="PANTHER" id="PTHR48075:SF5">
    <property type="entry name" value="3-HYDROXYBUTYRYL-COA DEHYDROGENASE"/>
    <property type="match status" value="1"/>
</dbReference>
<accession>A0A1V8ZY15</accession>